<evidence type="ECO:0000313" key="3">
    <source>
        <dbReference type="EMBL" id="RYU11239.1"/>
    </source>
</evidence>
<gene>
    <name evidence="3" type="ORF">ETU37_14055</name>
</gene>
<dbReference type="OrthoDB" id="3829203at2"/>
<keyword evidence="2" id="KW-1133">Transmembrane helix</keyword>
<sequence length="149" mass="15410">MGITLTVVGVVLSFLAWRSRGAAAGLRGLAWSLIPLAAAMTGLLRVVFEVTESVSSWAVRLVFSPVVWSGIVVGGVSVALFVVSGLLRRRGGGRPTRKERKAQKAAAAGSSPAAVTSTGTTPARQQGTPATQDDDMADIEAILKKHGIS</sequence>
<proteinExistence type="predicted"/>
<feature type="compositionally biased region" description="Low complexity" evidence="1">
    <location>
        <begin position="105"/>
        <end position="123"/>
    </location>
</feature>
<feature type="compositionally biased region" description="Basic residues" evidence="1">
    <location>
        <begin position="90"/>
        <end position="103"/>
    </location>
</feature>
<comment type="caution">
    <text evidence="3">The sequence shown here is derived from an EMBL/GenBank/DDBJ whole genome shotgun (WGS) entry which is preliminary data.</text>
</comment>
<dbReference type="Proteomes" id="UP000291189">
    <property type="component" value="Unassembled WGS sequence"/>
</dbReference>
<accession>A0A4Q5J1B7</accession>
<dbReference type="EMBL" id="SDPU01000025">
    <property type="protein sequence ID" value="RYU11239.1"/>
    <property type="molecule type" value="Genomic_DNA"/>
</dbReference>
<dbReference type="AlphaFoldDB" id="A0A4Q5J1B7"/>
<keyword evidence="2" id="KW-0812">Transmembrane</keyword>
<keyword evidence="2" id="KW-0472">Membrane</keyword>
<evidence type="ECO:0000256" key="1">
    <source>
        <dbReference type="SAM" id="MobiDB-lite"/>
    </source>
</evidence>
<protein>
    <submittedName>
        <fullName evidence="3">Cellulose synthase</fullName>
    </submittedName>
</protein>
<reference evidence="3 4" key="1">
    <citation type="submission" date="2019-01" db="EMBL/GenBank/DDBJ databases">
        <title>Nocardioides guangzhouensis sp. nov., an actinobacterium isolated from soil.</title>
        <authorList>
            <person name="Fu Y."/>
            <person name="Cai Y."/>
            <person name="Lin Z."/>
            <person name="Chen P."/>
        </authorList>
    </citation>
    <scope>NUCLEOTIDE SEQUENCE [LARGE SCALE GENOMIC DNA]</scope>
    <source>
        <strain evidence="3 4">NBRC 105384</strain>
    </source>
</reference>
<evidence type="ECO:0000313" key="4">
    <source>
        <dbReference type="Proteomes" id="UP000291189"/>
    </source>
</evidence>
<organism evidence="3 4">
    <name type="scientific">Nocardioides iriomotensis</name>
    <dbReference type="NCBI Taxonomy" id="715784"/>
    <lineage>
        <taxon>Bacteria</taxon>
        <taxon>Bacillati</taxon>
        <taxon>Actinomycetota</taxon>
        <taxon>Actinomycetes</taxon>
        <taxon>Propionibacteriales</taxon>
        <taxon>Nocardioidaceae</taxon>
        <taxon>Nocardioides</taxon>
    </lineage>
</organism>
<evidence type="ECO:0000256" key="2">
    <source>
        <dbReference type="SAM" id="Phobius"/>
    </source>
</evidence>
<feature type="transmembrane region" description="Helical" evidence="2">
    <location>
        <begin position="66"/>
        <end position="87"/>
    </location>
</feature>
<name>A0A4Q5J1B7_9ACTN</name>
<feature type="region of interest" description="Disordered" evidence="1">
    <location>
        <begin position="90"/>
        <end position="136"/>
    </location>
</feature>
<keyword evidence="4" id="KW-1185">Reference proteome</keyword>